<dbReference type="Pfam" id="PF03101">
    <property type="entry name" value="FAR1"/>
    <property type="match status" value="1"/>
</dbReference>
<reference evidence="6" key="1">
    <citation type="journal article" date="2021" name="Nat. Commun.">
        <title>Genomic analyses provide insights into spinach domestication and the genetic basis of agronomic traits.</title>
        <authorList>
            <person name="Cai X."/>
            <person name="Sun X."/>
            <person name="Xu C."/>
            <person name="Sun H."/>
            <person name="Wang X."/>
            <person name="Ge C."/>
            <person name="Zhang Z."/>
            <person name="Wang Q."/>
            <person name="Fei Z."/>
            <person name="Jiao C."/>
            <person name="Wang Q."/>
        </authorList>
    </citation>
    <scope>NUCLEOTIDE SEQUENCE [LARGE SCALE GENOMIC DNA]</scope>
    <source>
        <strain evidence="6">cv. Varoflay</strain>
    </source>
</reference>
<keyword evidence="2" id="KW-0238">DNA-binding</keyword>
<evidence type="ECO:0000256" key="1">
    <source>
        <dbReference type="ARBA" id="ARBA00022578"/>
    </source>
</evidence>
<name>A0ABM3RQ27_SPIOL</name>
<keyword evidence="6" id="KW-1185">Reference proteome</keyword>
<gene>
    <name evidence="7" type="primary">LOC110779766</name>
</gene>
<dbReference type="PANTHER" id="PTHR47718">
    <property type="entry name" value="OS01G0519700 PROTEIN"/>
    <property type="match status" value="1"/>
</dbReference>
<proteinExistence type="predicted"/>
<dbReference type="InterPro" id="IPR001207">
    <property type="entry name" value="Transposase_mutator"/>
</dbReference>
<feature type="region of interest" description="Disordered" evidence="4">
    <location>
        <begin position="48"/>
        <end position="83"/>
    </location>
</feature>
<feature type="compositionally biased region" description="Pro residues" evidence="4">
    <location>
        <begin position="73"/>
        <end position="83"/>
    </location>
</feature>
<dbReference type="PANTHER" id="PTHR47718:SF13">
    <property type="entry name" value="OS09G0290500 PROTEIN"/>
    <property type="match status" value="1"/>
</dbReference>
<accession>A0ABM3RQ27</accession>
<evidence type="ECO:0000256" key="2">
    <source>
        <dbReference type="ARBA" id="ARBA00023125"/>
    </source>
</evidence>
<dbReference type="Proteomes" id="UP000813463">
    <property type="component" value="Chromosome 4"/>
</dbReference>
<keyword evidence="3" id="KW-0233">DNA recombination</keyword>
<protein>
    <submittedName>
        <fullName evidence="7">Protein FAR1-RELATED SEQUENCE 5-like</fullName>
    </submittedName>
</protein>
<feature type="region of interest" description="Disordered" evidence="4">
    <location>
        <begin position="677"/>
        <end position="702"/>
    </location>
</feature>
<feature type="domain" description="FAR1" evidence="5">
    <location>
        <begin position="98"/>
        <end position="190"/>
    </location>
</feature>
<evidence type="ECO:0000313" key="6">
    <source>
        <dbReference type="Proteomes" id="UP000813463"/>
    </source>
</evidence>
<evidence type="ECO:0000313" key="7">
    <source>
        <dbReference type="RefSeq" id="XP_056697722.1"/>
    </source>
</evidence>
<reference evidence="7" key="2">
    <citation type="submission" date="2025-08" db="UniProtKB">
        <authorList>
            <consortium name="RefSeq"/>
        </authorList>
    </citation>
    <scope>IDENTIFICATION</scope>
    <source>
        <tissue evidence="7">Leaf</tissue>
    </source>
</reference>
<feature type="compositionally biased region" description="Basic and acidic residues" evidence="4">
    <location>
        <begin position="691"/>
        <end position="702"/>
    </location>
</feature>
<dbReference type="Pfam" id="PF00872">
    <property type="entry name" value="Transposase_mut"/>
    <property type="match status" value="1"/>
</dbReference>
<dbReference type="GeneID" id="110779766"/>
<evidence type="ECO:0000256" key="4">
    <source>
        <dbReference type="SAM" id="MobiDB-lite"/>
    </source>
</evidence>
<keyword evidence="1" id="KW-0815">Transposition</keyword>
<dbReference type="InterPro" id="IPR004330">
    <property type="entry name" value="FAR1_DNA_bnd_dom"/>
</dbReference>
<dbReference type="RefSeq" id="XP_056697722.1">
    <property type="nucleotide sequence ID" value="XM_056841744.1"/>
</dbReference>
<feature type="compositionally biased region" description="Acidic residues" evidence="4">
    <location>
        <begin position="50"/>
        <end position="61"/>
    </location>
</feature>
<sequence length="702" mass="82597">MDKKDGEVDRVQKMAIDLNNEYPSECDSYESSDTNLSVDLESDIIRHDTSEDDILIGDEDPNERNDISVDEPTPAPVEEPLVPPSVGMTFRSYNAVIEYYHEFGRQNGFEMKIRSRENVKGVVCDKSNDCTRLRLTCTKEGKFTPKGKDPSKPSRTQVTGCKAKITATFDKNIGEWKLNTVVLEHNHTLDPLNSRFMSNYRFINPHNKDIIMTNERAGVPISRNYATFAVRYGGYGFVPFSEKDCRNLVSKHRRLCLRKGDFAAMEKHFLEMSSKDKNFYYMYERGDDGRLKNVFWVDGRCRAAYRDFGDVISFDTVRRESSQSVNVTWMCSNFRRGYKELCLVVQDMARIQLCYVGYLTLMDQLSFWFLSTRPHITEHTSYMEGKRNAIKEVFPDAKHRWCIWHILRNAKKHLKDEENIDEIRKSLRRALHDSLHVEEFEKRWEEVVEKYKLHTIKWFDEMYTVRHRWVPVYFKSDFWAGMSSTQRSEKYVSEGVFQRLYTSKKFEEFQDQVRLVTYTSATKTQDWKNLCVRSGDKKAKWPKRQTFKVTLDRISYDVKCECKHFEFRGILCCRVVRVYHEEDVECVPEKYILSRWRKDLVRNYTTVPVPYYTPDKNPQAKRYIALSKEFEDIASVAIIDEKPYSFLMESLSKLRLEVKALVEGCQEIPKTVNTIGKVYGRHSSNGDEDERNPQHEDLVNQK</sequence>
<evidence type="ECO:0000256" key="3">
    <source>
        <dbReference type="ARBA" id="ARBA00023172"/>
    </source>
</evidence>
<evidence type="ECO:0000259" key="5">
    <source>
        <dbReference type="Pfam" id="PF03101"/>
    </source>
</evidence>
<organism evidence="6 7">
    <name type="scientific">Spinacia oleracea</name>
    <name type="common">Spinach</name>
    <dbReference type="NCBI Taxonomy" id="3562"/>
    <lineage>
        <taxon>Eukaryota</taxon>
        <taxon>Viridiplantae</taxon>
        <taxon>Streptophyta</taxon>
        <taxon>Embryophyta</taxon>
        <taxon>Tracheophyta</taxon>
        <taxon>Spermatophyta</taxon>
        <taxon>Magnoliopsida</taxon>
        <taxon>eudicotyledons</taxon>
        <taxon>Gunneridae</taxon>
        <taxon>Pentapetalae</taxon>
        <taxon>Caryophyllales</taxon>
        <taxon>Chenopodiaceae</taxon>
        <taxon>Chenopodioideae</taxon>
        <taxon>Anserineae</taxon>
        <taxon>Spinacia</taxon>
    </lineage>
</organism>